<keyword evidence="3" id="KW-0645">Protease</keyword>
<evidence type="ECO:0000256" key="11">
    <source>
        <dbReference type="SAM" id="Phobius"/>
    </source>
</evidence>
<keyword evidence="4 11" id="KW-0812">Transmembrane</keyword>
<evidence type="ECO:0000256" key="3">
    <source>
        <dbReference type="ARBA" id="ARBA00022670"/>
    </source>
</evidence>
<proteinExistence type="predicted"/>
<evidence type="ECO:0000256" key="4">
    <source>
        <dbReference type="ARBA" id="ARBA00022692"/>
    </source>
</evidence>
<evidence type="ECO:0000256" key="10">
    <source>
        <dbReference type="ARBA" id="ARBA00023136"/>
    </source>
</evidence>
<dbReference type="PANTHER" id="PTHR43221">
    <property type="entry name" value="PROTEASE HTPX"/>
    <property type="match status" value="1"/>
</dbReference>
<keyword evidence="9" id="KW-0482">Metalloprotease</keyword>
<evidence type="ECO:0000256" key="7">
    <source>
        <dbReference type="ARBA" id="ARBA00022833"/>
    </source>
</evidence>
<dbReference type="AlphaFoldDB" id="A0AAU0N2X7"/>
<feature type="domain" description="Peptidase M48" evidence="12">
    <location>
        <begin position="115"/>
        <end position="372"/>
    </location>
</feature>
<accession>A0AAU0N2X7</accession>
<dbReference type="Pfam" id="PF01435">
    <property type="entry name" value="Peptidase_M48"/>
    <property type="match status" value="1"/>
</dbReference>
<dbReference type="InterPro" id="IPR001915">
    <property type="entry name" value="Peptidase_M48"/>
</dbReference>
<evidence type="ECO:0000259" key="12">
    <source>
        <dbReference type="Pfam" id="PF01435"/>
    </source>
</evidence>
<dbReference type="InterPro" id="IPR050083">
    <property type="entry name" value="HtpX_protease"/>
</dbReference>
<comment type="cofactor">
    <cofactor evidence="1">
        <name>Zn(2+)</name>
        <dbReference type="ChEBI" id="CHEBI:29105"/>
    </cofactor>
</comment>
<evidence type="ECO:0000313" key="13">
    <source>
        <dbReference type="EMBL" id="WOX06857.1"/>
    </source>
</evidence>
<dbReference type="CDD" id="cd07328">
    <property type="entry name" value="M48_Ste24p_like"/>
    <property type="match status" value="1"/>
</dbReference>
<protein>
    <submittedName>
        <fullName evidence="13">M48 family metallopeptidase</fullName>
    </submittedName>
</protein>
<evidence type="ECO:0000256" key="1">
    <source>
        <dbReference type="ARBA" id="ARBA00001947"/>
    </source>
</evidence>
<keyword evidence="8 11" id="KW-1133">Transmembrane helix</keyword>
<reference evidence="13 14" key="1">
    <citation type="submission" date="2023-10" db="EMBL/GenBank/DDBJ databases">
        <title>Description of Microbulbifer bruguierae sp. nov., isolated from the sediments of mangrove plant Bruguiera sexangula and comparative genomic analyses of the genus Microbulbifer.</title>
        <authorList>
            <person name="Long M."/>
        </authorList>
    </citation>
    <scope>NUCLEOTIDE SEQUENCE [LARGE SCALE GENOMIC DNA]</scope>
    <source>
        <strain evidence="13 14">SPO729</strain>
    </source>
</reference>
<dbReference type="EMBL" id="CP137555">
    <property type="protein sequence ID" value="WOX06857.1"/>
    <property type="molecule type" value="Genomic_DNA"/>
</dbReference>
<dbReference type="GO" id="GO:0006508">
    <property type="term" value="P:proteolysis"/>
    <property type="evidence" value="ECO:0007669"/>
    <property type="project" value="UniProtKB-KW"/>
</dbReference>
<evidence type="ECO:0000256" key="8">
    <source>
        <dbReference type="ARBA" id="ARBA00022989"/>
    </source>
</evidence>
<gene>
    <name evidence="13" type="ORF">R5R33_06920</name>
</gene>
<keyword evidence="10 11" id="KW-0472">Membrane</keyword>
<keyword evidence="2" id="KW-1003">Cell membrane</keyword>
<evidence type="ECO:0000256" key="9">
    <source>
        <dbReference type="ARBA" id="ARBA00023049"/>
    </source>
</evidence>
<feature type="transmembrane region" description="Helical" evidence="11">
    <location>
        <begin position="224"/>
        <end position="250"/>
    </location>
</feature>
<keyword evidence="5" id="KW-0479">Metal-binding</keyword>
<keyword evidence="6" id="KW-0378">Hydrolase</keyword>
<dbReference type="PANTHER" id="PTHR43221:SF2">
    <property type="entry name" value="PROTEASE HTPX HOMOLOG"/>
    <property type="match status" value="1"/>
</dbReference>
<keyword evidence="14" id="KW-1185">Reference proteome</keyword>
<sequence>MEEEVYPAGPASIPETLTRPSRRYKINAWLAVFGLVLFLTAYLSLAMWFCMTAYRLTTAAFAPDGDIMWGLGTGVCAAILAVFMLKALFFTKRNEDDARVEVSETDEPVLFAFLNRLADDAGAPRPHKVYITPEVNAAVFYHLTFFNLLFPSKKNLEVGLGLVNVLNLSELKAVLAHEFGHFAQKSMAVGTWVYVAHQIAMHLIHQRNALDSFLDGLSRFDLRVAWVGWILKLIVWSIRSLLDTIFLLVVAAQRALSREMELQADLVAVSVTGSDALVHALHKLHAADEAWERSLSFAAKEAADGRAVGDMYAVQSRIIEHLGVILDDPGFGQIPPLPDQEREQHRVFTRAIASPPRMWSTHPENAAREENAKRHYIAGVIDDRSAWIVFANPENSRSTLSAQIYRKGELETVTTEQTLEKLDAQFNRAYLLPRFRGAYLGRTVVRHEESPEALCDTRAITGDLTEILKSLYPEDLSRNLDTLGNLREELEVLQGIQEGSLSLNGAVIRHRDRQLERHELPDAITELKTEILEAEQKIYLHDSLCRGAHRLAARQIGGDWEQQLAALLALLHYADHTEAELLDVHGMLRNVVAVITADGHVSSGELNRLMGAAKEAFKALAQVYDQAEQVDLGQLTATAMDAETWKSTLGEFELPAPSNDNINNWMRVIDSWLGSTANALATLKMATLEQLLETESRVTKHFLEGTSPDAAPRPPSVPENYTTRVTGTERKLQTRLDFWDRFQTATGLFPALLRFGVAASIIGTVIVAGYFTGGANISVYNGLATPVRVEVDKKVAHVAPYATSSLRLPHSGEIEVSAYDLSGTRIETFRADASQQFGRYVYNVAGASPLVQWTQVYGEGVDKPPLELGTPRWASTRADILFEEPPESVTISDYSRGTVRTVLDGFGGLNPFQQASMVEDQQQLSNMVSKHVEWDSPDSPTIALWLELARKVFDDDVIQDLNARLTHYPNDVFALRLQQDIARGSPEYAQVCTRHQQLAAAVRDDSNLHYIAARCSENDADADQKMLEGAERWPENPWFNMASGYVLAEHGQWFEATAAWKKVLQSSNAFDDWVSLDLARLLRLDNAEHPDLDQLVNKSEQLGFMLALEQNQAPEQLKAYTELSQGNLEAAKSASHAHKQPRVLRLIAASDGADNAIKSEALLLPALEGLDHDTVWLAWSQAVLAGQDPAPFEEWGKQEYRHGERALAFLRQIHQHGNTGRVSDELKGFGPRERGQLLAASLVLLQDKAPNEWREQVRALLFATERPYFDHSQKTSLPAG</sequence>
<keyword evidence="7" id="KW-0862">Zinc</keyword>
<evidence type="ECO:0000256" key="2">
    <source>
        <dbReference type="ARBA" id="ARBA00022475"/>
    </source>
</evidence>
<dbReference type="RefSeq" id="WP_318955292.1">
    <property type="nucleotide sequence ID" value="NZ_CP137555.1"/>
</dbReference>
<dbReference type="Proteomes" id="UP001302477">
    <property type="component" value="Chromosome"/>
</dbReference>
<dbReference type="GO" id="GO:0004222">
    <property type="term" value="F:metalloendopeptidase activity"/>
    <property type="evidence" value="ECO:0007669"/>
    <property type="project" value="InterPro"/>
</dbReference>
<feature type="transmembrane region" description="Helical" evidence="11">
    <location>
        <begin position="28"/>
        <end position="49"/>
    </location>
</feature>
<evidence type="ECO:0000256" key="5">
    <source>
        <dbReference type="ARBA" id="ARBA00022723"/>
    </source>
</evidence>
<dbReference type="KEGG" id="mpaf:R5R33_06920"/>
<feature type="transmembrane region" description="Helical" evidence="11">
    <location>
        <begin position="69"/>
        <end position="89"/>
    </location>
</feature>
<dbReference type="Gene3D" id="3.30.2010.10">
    <property type="entry name" value="Metalloproteases ('zincins'), catalytic domain"/>
    <property type="match status" value="1"/>
</dbReference>
<organism evidence="13 14">
    <name type="scientific">Microbulbifer pacificus</name>
    <dbReference type="NCBI Taxonomy" id="407164"/>
    <lineage>
        <taxon>Bacteria</taxon>
        <taxon>Pseudomonadati</taxon>
        <taxon>Pseudomonadota</taxon>
        <taxon>Gammaproteobacteria</taxon>
        <taxon>Cellvibrionales</taxon>
        <taxon>Microbulbiferaceae</taxon>
        <taxon>Microbulbifer</taxon>
    </lineage>
</organism>
<name>A0AAU0N2X7_9GAMM</name>
<evidence type="ECO:0000313" key="14">
    <source>
        <dbReference type="Proteomes" id="UP001302477"/>
    </source>
</evidence>
<dbReference type="GO" id="GO:0046872">
    <property type="term" value="F:metal ion binding"/>
    <property type="evidence" value="ECO:0007669"/>
    <property type="project" value="UniProtKB-KW"/>
</dbReference>
<evidence type="ECO:0000256" key="6">
    <source>
        <dbReference type="ARBA" id="ARBA00022801"/>
    </source>
</evidence>